<feature type="compositionally biased region" description="Basic and acidic residues" evidence="1">
    <location>
        <begin position="336"/>
        <end position="357"/>
    </location>
</feature>
<accession>A0ABD6B1E6</accession>
<evidence type="ECO:0000313" key="3">
    <source>
        <dbReference type="Proteomes" id="UP001597187"/>
    </source>
</evidence>
<gene>
    <name evidence="2" type="ORF">ACFSBT_21365</name>
</gene>
<dbReference type="AlphaFoldDB" id="A0ABD6B1E6"/>
<comment type="caution">
    <text evidence="2">The sequence shown here is derived from an EMBL/GenBank/DDBJ whole genome shotgun (WGS) entry which is preliminary data.</text>
</comment>
<name>A0ABD6B1E6_9EURY</name>
<dbReference type="Proteomes" id="UP001597187">
    <property type="component" value="Unassembled WGS sequence"/>
</dbReference>
<organism evidence="2 3">
    <name type="scientific">Halomarina rubra</name>
    <dbReference type="NCBI Taxonomy" id="2071873"/>
    <lineage>
        <taxon>Archaea</taxon>
        <taxon>Methanobacteriati</taxon>
        <taxon>Methanobacteriota</taxon>
        <taxon>Stenosarchaea group</taxon>
        <taxon>Halobacteria</taxon>
        <taxon>Halobacteriales</taxon>
        <taxon>Natronomonadaceae</taxon>
        <taxon>Halomarina</taxon>
    </lineage>
</organism>
<reference evidence="2 3" key="1">
    <citation type="journal article" date="2019" name="Int. J. Syst. Evol. Microbiol.">
        <title>The Global Catalogue of Microorganisms (GCM) 10K type strain sequencing project: providing services to taxonomists for standard genome sequencing and annotation.</title>
        <authorList>
            <consortium name="The Broad Institute Genomics Platform"/>
            <consortium name="The Broad Institute Genome Sequencing Center for Infectious Disease"/>
            <person name="Wu L."/>
            <person name="Ma J."/>
        </authorList>
    </citation>
    <scope>NUCLEOTIDE SEQUENCE [LARGE SCALE GENOMIC DNA]</scope>
    <source>
        <strain evidence="2 3">CGMCC 1.12563</strain>
    </source>
</reference>
<protein>
    <submittedName>
        <fullName evidence="2">Uncharacterized protein</fullName>
    </submittedName>
</protein>
<keyword evidence="3" id="KW-1185">Reference proteome</keyword>
<sequence>MIDWMVPEQEWERFRQYVVDKYGVEDSYLGHEAAAAMREYSDTDGFADAEKRLDQLVSAAGRSLGGEFEERINQIELTPTTRVTVRVHEDIKDEFRAFVADSDDTYGQAFARAIQEYRLGGRSERLTEKLDRVFDDAEALLETVNNDSDGGLRKNGVEMNTIAICHLLDDQFTNDQLNDAIVEIVGDPTVTERTRSRYRNRVVDRLEVEPHPSGSPVWITEKTAREWVGEHVPRESRLPVEFLDREQRELRVKFELGRMAMSNSKGRKGVSAATVRTDMFGDDVAKSTVGDIVRSVAEDAAFELRETPDALKLHVNLGEMKESNAELLTQISEYYHGEKSEDTAEETREPERQKENSTDVQDEWDALDSATPSAIATDGGYDGDDE</sequence>
<evidence type="ECO:0000313" key="2">
    <source>
        <dbReference type="EMBL" id="MFD1515839.1"/>
    </source>
</evidence>
<proteinExistence type="predicted"/>
<dbReference type="RefSeq" id="WP_250875762.1">
    <property type="nucleotide sequence ID" value="NZ_JALXFV010000016.1"/>
</dbReference>
<evidence type="ECO:0000256" key="1">
    <source>
        <dbReference type="SAM" id="MobiDB-lite"/>
    </source>
</evidence>
<feature type="region of interest" description="Disordered" evidence="1">
    <location>
        <begin position="336"/>
        <end position="386"/>
    </location>
</feature>
<dbReference type="EMBL" id="JBHUDC010000016">
    <property type="protein sequence ID" value="MFD1515839.1"/>
    <property type="molecule type" value="Genomic_DNA"/>
</dbReference>